<dbReference type="AlphaFoldDB" id="A0A0F9LCD6"/>
<accession>A0A0F9LCD6</accession>
<organism evidence="1">
    <name type="scientific">marine sediment metagenome</name>
    <dbReference type="NCBI Taxonomy" id="412755"/>
    <lineage>
        <taxon>unclassified sequences</taxon>
        <taxon>metagenomes</taxon>
        <taxon>ecological metagenomes</taxon>
    </lineage>
</organism>
<sequence>MAFPLAGPWSGATPSPAYAGVFIPEIWSGKLVEKFYKATVLGAIANTDYEGEIKNKGDSVQIRSRPDVSIATYSAEMDLVVTRPSVAKQTLLIDEGRYFNLALDDVMEIQSDIDMLSVWAEDAAEAMKVNVDSYVLLDVADATTGEGANINANNRGLTAGEISGDIDIGVEATPQFVSGAGAGTFAGDTAANAEKIVDFIINCGLVLDEQNLPETGRFLVIPAWLAARIKKSDLKDASIAGDGTSIQRNGRLGMIDRFTLYLSNSLIADTANSFPLIFGTTAGLTFAAQFTKLETLRSERSFSNLLRGLQVFGFRVTNGRALGLAHVSKGNEG</sequence>
<comment type="caution">
    <text evidence="1">The sequence shown here is derived from an EMBL/GenBank/DDBJ whole genome shotgun (WGS) entry which is preliminary data.</text>
</comment>
<name>A0A0F9LCD6_9ZZZZ</name>
<proteinExistence type="predicted"/>
<gene>
    <name evidence="1" type="ORF">LCGC14_1217170</name>
</gene>
<evidence type="ECO:0000313" key="1">
    <source>
        <dbReference type="EMBL" id="KKM92564.1"/>
    </source>
</evidence>
<reference evidence="1" key="1">
    <citation type="journal article" date="2015" name="Nature">
        <title>Complex archaea that bridge the gap between prokaryotes and eukaryotes.</title>
        <authorList>
            <person name="Spang A."/>
            <person name="Saw J.H."/>
            <person name="Jorgensen S.L."/>
            <person name="Zaremba-Niedzwiedzka K."/>
            <person name="Martijn J."/>
            <person name="Lind A.E."/>
            <person name="van Eijk R."/>
            <person name="Schleper C."/>
            <person name="Guy L."/>
            <person name="Ettema T.J."/>
        </authorList>
    </citation>
    <scope>NUCLEOTIDE SEQUENCE</scope>
</reference>
<dbReference type="EMBL" id="LAZR01006375">
    <property type="protein sequence ID" value="KKM92564.1"/>
    <property type="molecule type" value="Genomic_DNA"/>
</dbReference>
<protein>
    <submittedName>
        <fullName evidence="1">Uncharacterized protein</fullName>
    </submittedName>
</protein>